<evidence type="ECO:0000313" key="1">
    <source>
        <dbReference type="EMBL" id="SNC68401.1"/>
    </source>
</evidence>
<keyword evidence="2" id="KW-1185">Reference proteome</keyword>
<dbReference type="EMBL" id="FYEW01000001">
    <property type="protein sequence ID" value="SNC68401.1"/>
    <property type="molecule type" value="Genomic_DNA"/>
</dbReference>
<dbReference type="RefSeq" id="WP_088843510.1">
    <property type="nucleotide sequence ID" value="NZ_FYEW01000001.1"/>
</dbReference>
<name>A0A212TRB4_9BACT</name>
<dbReference type="AlphaFoldDB" id="A0A212TRB4"/>
<organism evidence="1 2">
    <name type="scientific">Hymenobacter gelipurpurascens</name>
    <dbReference type="NCBI Taxonomy" id="89968"/>
    <lineage>
        <taxon>Bacteria</taxon>
        <taxon>Pseudomonadati</taxon>
        <taxon>Bacteroidota</taxon>
        <taxon>Cytophagia</taxon>
        <taxon>Cytophagales</taxon>
        <taxon>Hymenobacteraceae</taxon>
        <taxon>Hymenobacter</taxon>
    </lineage>
</organism>
<dbReference type="OrthoDB" id="8810170at2"/>
<proteinExistence type="predicted"/>
<gene>
    <name evidence="1" type="ORF">SAMN06265337_2296</name>
</gene>
<protein>
    <recommendedName>
        <fullName evidence="3">GAF domain-containing protein</fullName>
    </recommendedName>
</protein>
<reference evidence="2" key="1">
    <citation type="submission" date="2017-06" db="EMBL/GenBank/DDBJ databases">
        <authorList>
            <person name="Varghese N."/>
            <person name="Submissions S."/>
        </authorList>
    </citation>
    <scope>NUCLEOTIDE SEQUENCE [LARGE SCALE GENOMIC DNA]</scope>
    <source>
        <strain evidence="2">DSM 11116</strain>
    </source>
</reference>
<dbReference type="Proteomes" id="UP000198131">
    <property type="component" value="Unassembled WGS sequence"/>
</dbReference>
<accession>A0A212TRB4</accession>
<dbReference type="InterPro" id="IPR029016">
    <property type="entry name" value="GAF-like_dom_sf"/>
</dbReference>
<dbReference type="SUPFAM" id="SSF55781">
    <property type="entry name" value="GAF domain-like"/>
    <property type="match status" value="1"/>
</dbReference>
<evidence type="ECO:0008006" key="3">
    <source>
        <dbReference type="Google" id="ProtNLM"/>
    </source>
</evidence>
<evidence type="ECO:0000313" key="2">
    <source>
        <dbReference type="Proteomes" id="UP000198131"/>
    </source>
</evidence>
<sequence length="164" mass="18250">MISSSEGQDAPMQREIAAFSNELHEHGIHAALKYLNHRTPHQYTGVFRFDGDILRNEVLFDRYHPDLLKGDDAPMAATYCSLVGQQQEPLEITDASVDARVKGRIETPVISYCGVLVRDQAGKPFGTLCHYDMQRCEERTTDLPLLQAAASLLYQSLRAAGSQA</sequence>
<dbReference type="Gene3D" id="3.30.450.40">
    <property type="match status" value="1"/>
</dbReference>